<evidence type="ECO:0000313" key="2">
    <source>
        <dbReference type="EMBL" id="EQK43672.1"/>
    </source>
</evidence>
<dbReference type="FunFam" id="3.90.550.10:FF:000130">
    <property type="entry name" value="Family 2 glycosyl transferase"/>
    <property type="match status" value="1"/>
</dbReference>
<dbReference type="CDD" id="cd00761">
    <property type="entry name" value="Glyco_tranf_GTA_type"/>
    <property type="match status" value="1"/>
</dbReference>
<dbReference type="RefSeq" id="WP_021433721.1">
    <property type="nucleotide sequence ID" value="NZ_AVNC01000015.1"/>
</dbReference>
<dbReference type="PANTHER" id="PTHR22916">
    <property type="entry name" value="GLYCOSYLTRANSFERASE"/>
    <property type="match status" value="1"/>
</dbReference>
<dbReference type="Pfam" id="PF00535">
    <property type="entry name" value="Glycos_transf_2"/>
    <property type="match status" value="1"/>
</dbReference>
<gene>
    <name evidence="2" type="ORF">C672_2616</name>
</gene>
<accession>T4VSL5</accession>
<dbReference type="GeneID" id="67473454"/>
<feature type="domain" description="Glycosyltransferase 2-like" evidence="1">
    <location>
        <begin position="6"/>
        <end position="135"/>
    </location>
</feature>
<dbReference type="InterPro" id="IPR029044">
    <property type="entry name" value="Nucleotide-diphossugar_trans"/>
</dbReference>
<keyword evidence="2" id="KW-0808">Transferase</keyword>
<comment type="caution">
    <text evidence="2">The sequence shown here is derived from an EMBL/GenBank/DDBJ whole genome shotgun (WGS) entry which is preliminary data.</text>
</comment>
<dbReference type="PANTHER" id="PTHR22916:SF3">
    <property type="entry name" value="UDP-GLCNAC:BETAGAL BETA-1,3-N-ACETYLGLUCOSAMINYLTRANSFERASE-LIKE PROTEIN 1"/>
    <property type="match status" value="1"/>
</dbReference>
<dbReference type="SUPFAM" id="SSF53448">
    <property type="entry name" value="Nucleotide-diphospho-sugar transferases"/>
    <property type="match status" value="1"/>
</dbReference>
<evidence type="ECO:0000259" key="1">
    <source>
        <dbReference type="Pfam" id="PF00535"/>
    </source>
</evidence>
<dbReference type="EMBL" id="AVNC01000015">
    <property type="protein sequence ID" value="EQK43672.1"/>
    <property type="molecule type" value="Genomic_DNA"/>
</dbReference>
<name>T4VSL5_PARBF</name>
<dbReference type="InterPro" id="IPR001173">
    <property type="entry name" value="Glyco_trans_2-like"/>
</dbReference>
<dbReference type="AlphaFoldDB" id="T4VSL5"/>
<protein>
    <submittedName>
        <fullName evidence="2">Glycosyl transferase 2 family protein</fullName>
    </submittedName>
</protein>
<dbReference type="GO" id="GO:0016758">
    <property type="term" value="F:hexosyltransferase activity"/>
    <property type="evidence" value="ECO:0007669"/>
    <property type="project" value="UniProtKB-ARBA"/>
</dbReference>
<dbReference type="PATRIC" id="fig|1233171.3.peg.2503"/>
<reference evidence="2 3" key="1">
    <citation type="submission" date="2013-06" db="EMBL/GenBank/DDBJ databases">
        <authorList>
            <person name="Walk S."/>
            <person name="Aronoff D."/>
            <person name="Young V.Y."/>
            <person name="Marsh J."/>
            <person name="Harrison L."/>
            <person name="Daugherty S.C."/>
            <person name="Shefchek K.A."/>
            <person name="Hine E.E."/>
            <person name="Tallon L.J."/>
            <person name="Sadzewicz L.K."/>
            <person name="Rasko D.A."/>
        </authorList>
    </citation>
    <scope>NUCLEOTIDE SEQUENCE [LARGE SCALE GENOMIC DNA]</scope>
    <source>
        <strain evidence="2 3">ATCC 638</strain>
    </source>
</reference>
<dbReference type="Gene3D" id="3.90.550.10">
    <property type="entry name" value="Spore Coat Polysaccharide Biosynthesis Protein SpsA, Chain A"/>
    <property type="match status" value="1"/>
</dbReference>
<sequence length="249" mass="29171">MDGLVSVIMPTYNCEDFIGESIKSVLNQTYENWELIISDDCSKDKTEDIVNEFIKIDNRIKYYKLKENSGAAIARNLAVDKAKGEFIAFLDSDDLWTNDKLEKQINWMKKNNYNFTCTNYKQIDEDGKENGISIEVKEKVDYNGVLLSCPIGNSTVVYNAKNLGKFETPNIRKRNDDALWLKILKSEKYAYGLDDTLMLYRLRKNSLSRNKIKLVKYHWYLYREIENLSIIRSSWHISCWVVIKLLKLK</sequence>
<organism evidence="2 3">
    <name type="scientific">Paraclostridium bifermentans ATCC 638 = DSM 14991</name>
    <dbReference type="NCBI Taxonomy" id="1233171"/>
    <lineage>
        <taxon>Bacteria</taxon>
        <taxon>Bacillati</taxon>
        <taxon>Bacillota</taxon>
        <taxon>Clostridia</taxon>
        <taxon>Peptostreptococcales</taxon>
        <taxon>Peptostreptococcaceae</taxon>
        <taxon>Paraclostridium</taxon>
    </lineage>
</organism>
<evidence type="ECO:0000313" key="3">
    <source>
        <dbReference type="Proteomes" id="UP000015688"/>
    </source>
</evidence>
<proteinExistence type="predicted"/>
<dbReference type="Proteomes" id="UP000015688">
    <property type="component" value="Unassembled WGS sequence"/>
</dbReference>